<comment type="similarity">
    <text evidence="7 13">Belongs to the ribulose-phosphate 3-epimerase family.</text>
</comment>
<dbReference type="EC" id="5.1.3.1" evidence="8 13"/>
<evidence type="ECO:0000256" key="12">
    <source>
        <dbReference type="ARBA" id="ARBA00023235"/>
    </source>
</evidence>
<dbReference type="NCBIfam" id="TIGR01163">
    <property type="entry name" value="rpe"/>
    <property type="match status" value="1"/>
</dbReference>
<feature type="binding site" evidence="16">
    <location>
        <begin position="148"/>
        <end position="151"/>
    </location>
    <ligand>
        <name>substrate</name>
    </ligand>
</feature>
<evidence type="ECO:0000256" key="15">
    <source>
        <dbReference type="PIRSR" id="PIRSR001461-2"/>
    </source>
</evidence>
<feature type="binding site" evidence="15">
    <location>
        <position position="38"/>
    </location>
    <ligand>
        <name>a divalent metal cation</name>
        <dbReference type="ChEBI" id="CHEBI:60240"/>
    </ligand>
</feature>
<evidence type="ECO:0000256" key="1">
    <source>
        <dbReference type="ARBA" id="ARBA00001782"/>
    </source>
</evidence>
<dbReference type="GO" id="GO:0006098">
    <property type="term" value="P:pentose-phosphate shunt"/>
    <property type="evidence" value="ECO:0007669"/>
    <property type="project" value="InterPro"/>
</dbReference>
<dbReference type="CDD" id="cd00429">
    <property type="entry name" value="RPE"/>
    <property type="match status" value="1"/>
</dbReference>
<dbReference type="GO" id="GO:0046872">
    <property type="term" value="F:metal ion binding"/>
    <property type="evidence" value="ECO:0007669"/>
    <property type="project" value="UniProtKB-KW"/>
</dbReference>
<dbReference type="InterPro" id="IPR011060">
    <property type="entry name" value="RibuloseP-bd_barrel"/>
</dbReference>
<feature type="binding site" evidence="15">
    <location>
        <position position="177"/>
    </location>
    <ligand>
        <name>a divalent metal cation</name>
        <dbReference type="ChEBI" id="CHEBI:60240"/>
    </ligand>
</feature>
<evidence type="ECO:0000256" key="2">
    <source>
        <dbReference type="ARBA" id="ARBA00001936"/>
    </source>
</evidence>
<evidence type="ECO:0000256" key="5">
    <source>
        <dbReference type="ARBA" id="ARBA00001954"/>
    </source>
</evidence>
<feature type="binding site" evidence="16">
    <location>
        <position position="72"/>
    </location>
    <ligand>
        <name>substrate</name>
    </ligand>
</feature>
<evidence type="ECO:0000256" key="10">
    <source>
        <dbReference type="ARBA" id="ARBA00022723"/>
    </source>
</evidence>
<dbReference type="NCBIfam" id="NF004076">
    <property type="entry name" value="PRK05581.1-4"/>
    <property type="match status" value="1"/>
</dbReference>
<dbReference type="GO" id="GO:0004750">
    <property type="term" value="F:D-ribulose-phosphate 3-epimerase activity"/>
    <property type="evidence" value="ECO:0007669"/>
    <property type="project" value="UniProtKB-EC"/>
</dbReference>
<accession>A0A0K8RFQ1</accession>
<evidence type="ECO:0000313" key="17">
    <source>
        <dbReference type="EMBL" id="JAA69987.1"/>
    </source>
</evidence>
<dbReference type="FunFam" id="3.20.20.70:FF:000074">
    <property type="entry name" value="Ribulose-phosphate 3-epimerase"/>
    <property type="match status" value="1"/>
</dbReference>
<feature type="binding site" evidence="15">
    <location>
        <position position="72"/>
    </location>
    <ligand>
        <name>a divalent metal cation</name>
        <dbReference type="ChEBI" id="CHEBI:60240"/>
    </ligand>
</feature>
<evidence type="ECO:0000256" key="16">
    <source>
        <dbReference type="PIRSR" id="PIRSR001461-3"/>
    </source>
</evidence>
<feature type="binding site" evidence="16">
    <location>
        <position position="13"/>
    </location>
    <ligand>
        <name>substrate</name>
    </ligand>
</feature>
<keyword evidence="10 15" id="KW-0479">Metal-binding</keyword>
<sequence length="230" mass="25255">MSSSSLTCKIGPSILNADLASIYEESQKLLESGADYLHLDVMDGHFVPNLTFGHPVVKCLKRKLPKTFFDMHMMVLAPEKWVSPMADAGADQYTFHYEATSDPTGLVRKIREAGMKVGVGIKPNTPVDVVLPLVEQVDMVLIMTVEPGFGGQSFMSDMMSKVQLLRSKFKDLDIEVDGGVGPNTIQECAQAGANMIVSGTAITKSEDPREVIRTLRQAVNQVIEARDLRR</sequence>
<evidence type="ECO:0000256" key="6">
    <source>
        <dbReference type="ARBA" id="ARBA00005016"/>
    </source>
</evidence>
<evidence type="ECO:0000256" key="7">
    <source>
        <dbReference type="ARBA" id="ARBA00009541"/>
    </source>
</evidence>
<dbReference type="InterPro" id="IPR000056">
    <property type="entry name" value="Ribul_P_3_epim-like"/>
</dbReference>
<comment type="pathway">
    <text evidence="6">Carbohydrate degradation; pentose phosphate pathway; D-xylulose 5-phosphate from D-ribulose 5-phosphate (non-oxidative stage): step 1/1.</text>
</comment>
<evidence type="ECO:0000256" key="13">
    <source>
        <dbReference type="PIRNR" id="PIRNR001461"/>
    </source>
</evidence>
<comment type="cofactor">
    <cofactor evidence="4">
        <name>Zn(2+)</name>
        <dbReference type="ChEBI" id="CHEBI:29105"/>
    </cofactor>
</comment>
<dbReference type="GO" id="GO:0005975">
    <property type="term" value="P:carbohydrate metabolic process"/>
    <property type="evidence" value="ECO:0007669"/>
    <property type="project" value="InterPro"/>
</dbReference>
<comment type="cofactor">
    <cofactor evidence="5">
        <name>Fe(2+)</name>
        <dbReference type="ChEBI" id="CHEBI:29033"/>
    </cofactor>
</comment>
<name>A0A0K8RFQ1_IXORI</name>
<keyword evidence="11 15" id="KW-0862">Zinc</keyword>
<comment type="cofactor">
    <cofactor evidence="15">
        <name>a divalent metal cation</name>
        <dbReference type="ChEBI" id="CHEBI:60240"/>
    </cofactor>
    <text evidence="15">Binds 1 divalent metal cation per subunit.</text>
</comment>
<dbReference type="PROSITE" id="PS01085">
    <property type="entry name" value="RIBUL_P_3_EPIMER_1"/>
    <property type="match status" value="1"/>
</dbReference>
<comment type="catalytic activity">
    <reaction evidence="1 13">
        <text>D-ribulose 5-phosphate = D-xylulose 5-phosphate</text>
        <dbReference type="Rhea" id="RHEA:13677"/>
        <dbReference type="ChEBI" id="CHEBI:57737"/>
        <dbReference type="ChEBI" id="CHEBI:58121"/>
        <dbReference type="EC" id="5.1.3.1"/>
    </reaction>
</comment>
<keyword evidence="13" id="KW-0119">Carbohydrate metabolism</keyword>
<dbReference type="InterPro" id="IPR026019">
    <property type="entry name" value="Ribul_P_3_epim"/>
</dbReference>
<keyword evidence="15" id="KW-0464">Manganese</keyword>
<evidence type="ECO:0000256" key="8">
    <source>
        <dbReference type="ARBA" id="ARBA00013188"/>
    </source>
</evidence>
<dbReference type="EMBL" id="GADI01003821">
    <property type="protein sequence ID" value="JAA69987.1"/>
    <property type="molecule type" value="mRNA"/>
</dbReference>
<dbReference type="PANTHER" id="PTHR11749">
    <property type="entry name" value="RIBULOSE-5-PHOSPHATE-3-EPIMERASE"/>
    <property type="match status" value="1"/>
</dbReference>
<evidence type="ECO:0000256" key="11">
    <source>
        <dbReference type="ARBA" id="ARBA00022833"/>
    </source>
</evidence>
<keyword evidence="15" id="KW-0170">Cobalt</keyword>
<dbReference type="InterPro" id="IPR013785">
    <property type="entry name" value="Aldolase_TIM"/>
</dbReference>
<dbReference type="PIRSF" id="PIRSF001461">
    <property type="entry name" value="RPE"/>
    <property type="match status" value="1"/>
</dbReference>
<dbReference type="Pfam" id="PF00834">
    <property type="entry name" value="Ribul_P_3_epim"/>
    <property type="match status" value="1"/>
</dbReference>
<feature type="binding site" evidence="16">
    <location>
        <begin position="199"/>
        <end position="200"/>
    </location>
    <ligand>
        <name>substrate</name>
    </ligand>
</feature>
<dbReference type="PROSITE" id="PS01086">
    <property type="entry name" value="RIBUL_P_3_EPIMER_2"/>
    <property type="match status" value="1"/>
</dbReference>
<evidence type="ECO:0000256" key="9">
    <source>
        <dbReference type="ARBA" id="ARBA00013920"/>
    </source>
</evidence>
<dbReference type="HAMAP" id="MF_02227">
    <property type="entry name" value="RPE"/>
    <property type="match status" value="1"/>
</dbReference>
<comment type="cofactor">
    <cofactor evidence="3">
        <name>Co(2+)</name>
        <dbReference type="ChEBI" id="CHEBI:48828"/>
    </cofactor>
</comment>
<protein>
    <recommendedName>
        <fullName evidence="9 13">Ribulose-phosphate 3-epimerase</fullName>
        <ecNumber evidence="8 13">5.1.3.1</ecNumber>
    </recommendedName>
</protein>
<feature type="binding site" evidence="16">
    <location>
        <position position="179"/>
    </location>
    <ligand>
        <name>substrate</name>
    </ligand>
</feature>
<reference evidence="17" key="1">
    <citation type="submission" date="2012-12" db="EMBL/GenBank/DDBJ databases">
        <title>Identification and characterization of a phenylalanine ammonia-lyase gene family in Isatis indigotica Fort.</title>
        <authorList>
            <person name="Liu Q."/>
            <person name="Chen J."/>
            <person name="Zhou X."/>
            <person name="Di P."/>
            <person name="Xiao Y."/>
            <person name="Xuan H."/>
            <person name="Zhang L."/>
            <person name="Chen W."/>
        </authorList>
    </citation>
    <scope>NUCLEOTIDE SEQUENCE</scope>
    <source>
        <tissue evidence="17">Salivary gland</tissue>
    </source>
</reference>
<evidence type="ECO:0000256" key="4">
    <source>
        <dbReference type="ARBA" id="ARBA00001947"/>
    </source>
</evidence>
<evidence type="ECO:0000256" key="14">
    <source>
        <dbReference type="PIRSR" id="PIRSR001461-1"/>
    </source>
</evidence>
<dbReference type="AlphaFoldDB" id="A0A0K8RFQ1"/>
<keyword evidence="12 13" id="KW-0413">Isomerase</keyword>
<evidence type="ECO:0000256" key="3">
    <source>
        <dbReference type="ARBA" id="ARBA00001941"/>
    </source>
</evidence>
<feature type="active site" description="Proton donor" evidence="14">
    <location>
        <position position="177"/>
    </location>
</feature>
<feature type="active site" description="Proton acceptor" evidence="14">
    <location>
        <position position="40"/>
    </location>
</feature>
<organism evidence="17">
    <name type="scientific">Ixodes ricinus</name>
    <name type="common">Common tick</name>
    <name type="synonym">Acarus ricinus</name>
    <dbReference type="NCBI Taxonomy" id="34613"/>
    <lineage>
        <taxon>Eukaryota</taxon>
        <taxon>Metazoa</taxon>
        <taxon>Ecdysozoa</taxon>
        <taxon>Arthropoda</taxon>
        <taxon>Chelicerata</taxon>
        <taxon>Arachnida</taxon>
        <taxon>Acari</taxon>
        <taxon>Parasitiformes</taxon>
        <taxon>Ixodida</taxon>
        <taxon>Ixodoidea</taxon>
        <taxon>Ixodidae</taxon>
        <taxon>Ixodinae</taxon>
        <taxon>Ixodes</taxon>
    </lineage>
</organism>
<comment type="cofactor">
    <cofactor evidence="2">
        <name>Mn(2+)</name>
        <dbReference type="ChEBI" id="CHEBI:29035"/>
    </cofactor>
</comment>
<proteinExistence type="evidence at transcript level"/>
<feature type="binding site" evidence="15">
    <location>
        <position position="40"/>
    </location>
    <ligand>
        <name>a divalent metal cation</name>
        <dbReference type="ChEBI" id="CHEBI:60240"/>
    </ligand>
</feature>
<dbReference type="SUPFAM" id="SSF51366">
    <property type="entry name" value="Ribulose-phoshate binding barrel"/>
    <property type="match status" value="1"/>
</dbReference>
<dbReference type="Gene3D" id="3.20.20.70">
    <property type="entry name" value="Aldolase class I"/>
    <property type="match status" value="1"/>
</dbReference>